<dbReference type="EMBL" id="JABDJR010000680">
    <property type="protein sequence ID" value="NNF08447.1"/>
    <property type="molecule type" value="Genomic_DNA"/>
</dbReference>
<evidence type="ECO:0000256" key="1">
    <source>
        <dbReference type="SAM" id="MobiDB-lite"/>
    </source>
</evidence>
<evidence type="ECO:0000313" key="4">
    <source>
        <dbReference type="EMBL" id="NNF08447.1"/>
    </source>
</evidence>
<proteinExistence type="predicted"/>
<dbReference type="SUPFAM" id="SSF50494">
    <property type="entry name" value="Trypsin-like serine proteases"/>
    <property type="match status" value="1"/>
</dbReference>
<dbReference type="Proteomes" id="UP000547674">
    <property type="component" value="Unassembled WGS sequence"/>
</dbReference>
<evidence type="ECO:0000313" key="5">
    <source>
        <dbReference type="Proteomes" id="UP000547674"/>
    </source>
</evidence>
<dbReference type="InterPro" id="IPR009003">
    <property type="entry name" value="Peptidase_S1_PA"/>
</dbReference>
<gene>
    <name evidence="4" type="ORF">HKN21_16925</name>
</gene>
<dbReference type="InterPro" id="IPR043504">
    <property type="entry name" value="Peptidase_S1_PA_chymotrypsin"/>
</dbReference>
<accession>A0A7Y2ECM0</accession>
<comment type="caution">
    <text evidence="4">The sequence shown here is derived from an EMBL/GenBank/DDBJ whole genome shotgun (WGS) entry which is preliminary data.</text>
</comment>
<evidence type="ECO:0000259" key="3">
    <source>
        <dbReference type="Pfam" id="PF25819"/>
    </source>
</evidence>
<organism evidence="4 5">
    <name type="scientific">Eiseniibacteriota bacterium</name>
    <dbReference type="NCBI Taxonomy" id="2212470"/>
    <lineage>
        <taxon>Bacteria</taxon>
        <taxon>Candidatus Eiseniibacteriota</taxon>
    </lineage>
</organism>
<dbReference type="AlphaFoldDB" id="A0A7Y2ECM0"/>
<protein>
    <recommendedName>
        <fullName evidence="3">Nal1 C-terminal domain-containing protein</fullName>
    </recommendedName>
</protein>
<dbReference type="Gene3D" id="2.40.10.10">
    <property type="entry name" value="Trypsin-like serine proteases"/>
    <property type="match status" value="1"/>
</dbReference>
<dbReference type="InterPro" id="IPR057904">
    <property type="entry name" value="Nal1_C"/>
</dbReference>
<feature type="region of interest" description="Disordered" evidence="1">
    <location>
        <begin position="128"/>
        <end position="148"/>
    </location>
</feature>
<feature type="chain" id="PRO_5031340683" description="Nal1 C-terminal domain-containing protein" evidence="2">
    <location>
        <begin position="28"/>
        <end position="388"/>
    </location>
</feature>
<feature type="domain" description="Nal1 C-terminal" evidence="3">
    <location>
        <begin position="224"/>
        <end position="361"/>
    </location>
</feature>
<reference evidence="4 5" key="1">
    <citation type="submission" date="2020-03" db="EMBL/GenBank/DDBJ databases">
        <title>Metabolic flexibility allows generalist bacteria to become dominant in a frequently disturbed ecosystem.</title>
        <authorList>
            <person name="Chen Y.-J."/>
            <person name="Leung P.M."/>
            <person name="Bay S.K."/>
            <person name="Hugenholtz P."/>
            <person name="Kessler A.J."/>
            <person name="Shelley G."/>
            <person name="Waite D.W."/>
            <person name="Cook P.L."/>
            <person name="Greening C."/>
        </authorList>
    </citation>
    <scope>NUCLEOTIDE SEQUENCE [LARGE SCALE GENOMIC DNA]</scope>
    <source>
        <strain evidence="4">SS_bin_28</strain>
    </source>
</reference>
<dbReference type="PROSITE" id="PS51257">
    <property type="entry name" value="PROKAR_LIPOPROTEIN"/>
    <property type="match status" value="1"/>
</dbReference>
<dbReference type="Pfam" id="PF25819">
    <property type="entry name" value="Nal1_C"/>
    <property type="match status" value="1"/>
</dbReference>
<feature type="signal peptide" evidence="2">
    <location>
        <begin position="1"/>
        <end position="27"/>
    </location>
</feature>
<keyword evidence="2" id="KW-0732">Signal</keyword>
<name>A0A7Y2ECM0_UNCEI</name>
<evidence type="ECO:0000256" key="2">
    <source>
        <dbReference type="SAM" id="SignalP"/>
    </source>
</evidence>
<sequence>MNRLPFRSARLAAMVLLALGVSVGLYACSQDNGALNDQSGITKPDAQAATFTVNHPEIQRVMRIQDAATPDLMGADPLVVGTATGMGPNGDVVIKVYLEDALPPGKLPGQIEGVTVEQHVTGRLVAFKGPPPMDGGNNGADPRAPQTAPVKMGTSGGWRYDLANGFCCGGTLGSLIQSGGTKYILSNYHVLYADIVPGGNGQVASAGDEVIQPALIDVGCNANSSLNIGTLVNNGGSLPGANIDAGIAQVTPGMVDESGAILDIGTISSSTVAASVGQDVKKMGRTTGLGRATVDGLNANVNITYENECAGGTAFTKSFTGQIITTNNRCNFLDGGDSGSLMVEDVTTDPRAVGLLFAGSVTCNKRAIAIANPIGDVLSHYNASMVGN</sequence>